<feature type="domain" description="Mei2-like C-terminal RNA recognition motif" evidence="2">
    <location>
        <begin position="179"/>
        <end position="281"/>
    </location>
</feature>
<dbReference type="OrthoDB" id="417481at2759"/>
<dbReference type="CDD" id="cd12277">
    <property type="entry name" value="RRM3_MEI2_EAR1_like"/>
    <property type="match status" value="1"/>
</dbReference>
<comment type="caution">
    <text evidence="3">The sequence shown here is derived from an EMBL/GenBank/DDBJ whole genome shotgun (WGS) entry which is preliminary data.</text>
</comment>
<dbReference type="InterPro" id="IPR012677">
    <property type="entry name" value="Nucleotide-bd_a/b_plait_sf"/>
</dbReference>
<dbReference type="Pfam" id="PF04059">
    <property type="entry name" value="RRM_2"/>
    <property type="match status" value="1"/>
</dbReference>
<dbReference type="SUPFAM" id="SSF54928">
    <property type="entry name" value="RNA-binding domain, RBD"/>
    <property type="match status" value="1"/>
</dbReference>
<dbReference type="Gramene" id="OE9A019768T1">
    <property type="protein sequence ID" value="OE9A019768C1"/>
    <property type="gene ID" value="OE9A019768"/>
</dbReference>
<dbReference type="Gene3D" id="3.30.70.330">
    <property type="match status" value="1"/>
</dbReference>
<reference evidence="3 4" key="1">
    <citation type="submission" date="2019-12" db="EMBL/GenBank/DDBJ databases">
        <authorList>
            <person name="Alioto T."/>
            <person name="Alioto T."/>
            <person name="Gomez Garrido J."/>
        </authorList>
    </citation>
    <scope>NUCLEOTIDE SEQUENCE [LARGE SCALE GENOMIC DNA]</scope>
</reference>
<proteinExistence type="predicted"/>
<evidence type="ECO:0000256" key="1">
    <source>
        <dbReference type="SAM" id="MobiDB-lite"/>
    </source>
</evidence>
<gene>
    <name evidence="3" type="ORF">OLEA9_A019768</name>
</gene>
<dbReference type="AlphaFoldDB" id="A0A8S0U8H6"/>
<evidence type="ECO:0000313" key="4">
    <source>
        <dbReference type="Proteomes" id="UP000594638"/>
    </source>
</evidence>
<feature type="region of interest" description="Disordered" evidence="1">
    <location>
        <begin position="1"/>
        <end position="28"/>
    </location>
</feature>
<dbReference type="InterPro" id="IPR035979">
    <property type="entry name" value="RBD_domain_sf"/>
</dbReference>
<dbReference type="EMBL" id="CACTIH010007512">
    <property type="protein sequence ID" value="CAA3014922.1"/>
    <property type="molecule type" value="Genomic_DNA"/>
</dbReference>
<keyword evidence="4" id="KW-1185">Reference proteome</keyword>
<dbReference type="Proteomes" id="UP000594638">
    <property type="component" value="Unassembled WGS sequence"/>
</dbReference>
<protein>
    <submittedName>
        <fullName evidence="3">Terminal ear1 homolog</fullName>
    </submittedName>
</protein>
<organism evidence="3 4">
    <name type="scientific">Olea europaea subsp. europaea</name>
    <dbReference type="NCBI Taxonomy" id="158383"/>
    <lineage>
        <taxon>Eukaryota</taxon>
        <taxon>Viridiplantae</taxon>
        <taxon>Streptophyta</taxon>
        <taxon>Embryophyta</taxon>
        <taxon>Tracheophyta</taxon>
        <taxon>Spermatophyta</taxon>
        <taxon>Magnoliopsida</taxon>
        <taxon>eudicotyledons</taxon>
        <taxon>Gunneridae</taxon>
        <taxon>Pentapetalae</taxon>
        <taxon>asterids</taxon>
        <taxon>lamiids</taxon>
        <taxon>Lamiales</taxon>
        <taxon>Oleaceae</taxon>
        <taxon>Oleeae</taxon>
        <taxon>Olea</taxon>
    </lineage>
</organism>
<name>A0A8S0U8H6_OLEEU</name>
<dbReference type="InterPro" id="IPR007201">
    <property type="entry name" value="Mei2-like_Rrm_C"/>
</dbReference>
<sequence length="321" mass="36747">MASPFDPKTLNPFAKEWKPSKSRKRTLFHHSQQSSCPLSLLPPPQEAAQPVLTYSVQLPFYHLPLPAAMSSYQCVIVYDANSQPQPFHQPSRFIPFLPDVHFYGENGGSFVEMKKDENDFKNVGSPRVVRSSNSNCATGVKRRTKTFRPVKIDSSRLEWRPKEPVSSPTSPLDFFPSEKTTIMIKNIPNQMRRDDLMDFLDWCCRDYSLEYDFLYLPMDFRTKNNLGYAFVNLATPAAALRIKKILQNYNWGVVGTRESSKKICELTWARIQGRENLIRRFETSIFACDRLEFLPVILSPPRNGSSSMSHPVVLGRCIAAK</sequence>
<evidence type="ECO:0000313" key="3">
    <source>
        <dbReference type="EMBL" id="CAA3014922.1"/>
    </source>
</evidence>
<accession>A0A8S0U8H6</accession>
<dbReference type="GO" id="GO:0003676">
    <property type="term" value="F:nucleic acid binding"/>
    <property type="evidence" value="ECO:0007669"/>
    <property type="project" value="InterPro"/>
</dbReference>
<evidence type="ECO:0000259" key="2">
    <source>
        <dbReference type="Pfam" id="PF04059"/>
    </source>
</evidence>